<evidence type="ECO:0000313" key="2">
    <source>
        <dbReference type="EMBL" id="MQY47086.1"/>
    </source>
</evidence>
<dbReference type="Proteomes" id="UP000435138">
    <property type="component" value="Unassembled WGS sequence"/>
</dbReference>
<organism evidence="2 3">
    <name type="scientific">Endobacterium cereale</name>
    <dbReference type="NCBI Taxonomy" id="2663029"/>
    <lineage>
        <taxon>Bacteria</taxon>
        <taxon>Pseudomonadati</taxon>
        <taxon>Pseudomonadota</taxon>
        <taxon>Alphaproteobacteria</taxon>
        <taxon>Hyphomicrobiales</taxon>
        <taxon>Rhizobiaceae</taxon>
        <taxon>Endobacterium</taxon>
    </lineage>
</organism>
<evidence type="ECO:0000313" key="3">
    <source>
        <dbReference type="Proteomes" id="UP000435138"/>
    </source>
</evidence>
<keyword evidence="3" id="KW-1185">Reference proteome</keyword>
<dbReference type="AlphaFoldDB" id="A0A6A8ACY3"/>
<feature type="chain" id="PRO_5025419311" evidence="1">
    <location>
        <begin position="21"/>
        <end position="124"/>
    </location>
</feature>
<name>A0A6A8ACY3_9HYPH</name>
<evidence type="ECO:0000256" key="1">
    <source>
        <dbReference type="SAM" id="SignalP"/>
    </source>
</evidence>
<accession>A0A6A8ACY3</accession>
<dbReference type="RefSeq" id="WP_153354552.1">
    <property type="nucleotide sequence ID" value="NZ_JAYKOO010000002.1"/>
</dbReference>
<keyword evidence="1" id="KW-0732">Signal</keyword>
<gene>
    <name evidence="2" type="ORF">GAO09_13690</name>
</gene>
<feature type="signal peptide" evidence="1">
    <location>
        <begin position="1"/>
        <end position="20"/>
    </location>
</feature>
<dbReference type="EMBL" id="WIXI01000043">
    <property type="protein sequence ID" value="MQY47086.1"/>
    <property type="molecule type" value="Genomic_DNA"/>
</dbReference>
<reference evidence="2 3" key="1">
    <citation type="submission" date="2019-11" db="EMBL/GenBank/DDBJ databases">
        <title>Genome analysis of Rhizobacterium cereale a novel genus and species isolated from maize roots in North Spain.</title>
        <authorList>
            <person name="Menendez E."/>
            <person name="Flores-Felix J.D."/>
            <person name="Ramirez-Bahena M.-H."/>
            <person name="Igual J.M."/>
            <person name="Garcia-Fraile P."/>
            <person name="Peix A."/>
            <person name="Velazquez E."/>
        </authorList>
    </citation>
    <scope>NUCLEOTIDE SEQUENCE [LARGE SCALE GENOMIC DNA]</scope>
    <source>
        <strain evidence="2 3">RZME27</strain>
    </source>
</reference>
<protein>
    <submittedName>
        <fullName evidence="2">Uncharacterized protein</fullName>
    </submittedName>
</protein>
<proteinExistence type="predicted"/>
<sequence length="124" mass="13840">MPWSALAAGFGISLSCMTLAGPVHAEGIVVSGAFIVPFRDFDTDRDVVVRKPPPDYAGTCWRITYVRGSKVGIELVKGIFKPEWEDGKSFTRFTDETNMTSYGKFDYDLSKGEFSIFRVVKRCP</sequence>
<comment type="caution">
    <text evidence="2">The sequence shown here is derived from an EMBL/GenBank/DDBJ whole genome shotgun (WGS) entry which is preliminary data.</text>
</comment>